<dbReference type="EMBL" id="MU001515">
    <property type="protein sequence ID" value="KAF2437691.1"/>
    <property type="molecule type" value="Genomic_DNA"/>
</dbReference>
<name>A0A9P4U5G1_9PLEO</name>
<proteinExistence type="predicted"/>
<dbReference type="Proteomes" id="UP000799764">
    <property type="component" value="Unassembled WGS sequence"/>
</dbReference>
<accession>A0A9P4U5G1</accession>
<organism evidence="1 2">
    <name type="scientific">Karstenula rhodostoma CBS 690.94</name>
    <dbReference type="NCBI Taxonomy" id="1392251"/>
    <lineage>
        <taxon>Eukaryota</taxon>
        <taxon>Fungi</taxon>
        <taxon>Dikarya</taxon>
        <taxon>Ascomycota</taxon>
        <taxon>Pezizomycotina</taxon>
        <taxon>Dothideomycetes</taxon>
        <taxon>Pleosporomycetidae</taxon>
        <taxon>Pleosporales</taxon>
        <taxon>Massarineae</taxon>
        <taxon>Didymosphaeriaceae</taxon>
        <taxon>Karstenula</taxon>
    </lineage>
</organism>
<comment type="caution">
    <text evidence="1">The sequence shown here is derived from an EMBL/GenBank/DDBJ whole genome shotgun (WGS) entry which is preliminary data.</text>
</comment>
<evidence type="ECO:0000313" key="1">
    <source>
        <dbReference type="EMBL" id="KAF2437691.1"/>
    </source>
</evidence>
<reference evidence="1" key="1">
    <citation type="journal article" date="2020" name="Stud. Mycol.">
        <title>101 Dothideomycetes genomes: a test case for predicting lifestyles and emergence of pathogens.</title>
        <authorList>
            <person name="Haridas S."/>
            <person name="Albert R."/>
            <person name="Binder M."/>
            <person name="Bloem J."/>
            <person name="Labutti K."/>
            <person name="Salamov A."/>
            <person name="Andreopoulos B."/>
            <person name="Baker S."/>
            <person name="Barry K."/>
            <person name="Bills G."/>
            <person name="Bluhm B."/>
            <person name="Cannon C."/>
            <person name="Castanera R."/>
            <person name="Culley D."/>
            <person name="Daum C."/>
            <person name="Ezra D."/>
            <person name="Gonzalez J."/>
            <person name="Henrissat B."/>
            <person name="Kuo A."/>
            <person name="Liang C."/>
            <person name="Lipzen A."/>
            <person name="Lutzoni F."/>
            <person name="Magnuson J."/>
            <person name="Mondo S."/>
            <person name="Nolan M."/>
            <person name="Ohm R."/>
            <person name="Pangilinan J."/>
            <person name="Park H.-J."/>
            <person name="Ramirez L."/>
            <person name="Alfaro M."/>
            <person name="Sun H."/>
            <person name="Tritt A."/>
            <person name="Yoshinaga Y."/>
            <person name="Zwiers L.-H."/>
            <person name="Turgeon B."/>
            <person name="Goodwin S."/>
            <person name="Spatafora J."/>
            <person name="Crous P."/>
            <person name="Grigoriev I."/>
        </authorList>
    </citation>
    <scope>NUCLEOTIDE SEQUENCE</scope>
    <source>
        <strain evidence="1">CBS 690.94</strain>
    </source>
</reference>
<evidence type="ECO:0000313" key="2">
    <source>
        <dbReference type="Proteomes" id="UP000799764"/>
    </source>
</evidence>
<gene>
    <name evidence="1" type="ORF">P171DRAFT_179992</name>
</gene>
<sequence length="139" mass="14761">MPAHSSEGSNRKDIVCSQPSLCFFCCASWSRCSRSARVTYSGLYLVFGFQVGWLYGRAGPNLLSCQSDSQSQRHRKPYPCCIVAASVFLSGSGAGSDTCGVASSGPLPLTSCSWWRSGCVAVSPVTILDSVSAMTVEEL</sequence>
<protein>
    <submittedName>
        <fullName evidence="1">Uncharacterized protein</fullName>
    </submittedName>
</protein>
<dbReference type="AlphaFoldDB" id="A0A9P4U5G1"/>
<keyword evidence="2" id="KW-1185">Reference proteome</keyword>